<protein>
    <submittedName>
        <fullName evidence="2">DsbA family protein</fullName>
    </submittedName>
</protein>
<name>A0A7G9RJA4_9BURK</name>
<reference evidence="2 3" key="1">
    <citation type="submission" date="2020-08" db="EMBL/GenBank/DDBJ databases">
        <title>Genome sequence of Diaphorobacter ruginosibacter DSM 27467T.</title>
        <authorList>
            <person name="Hyun D.-W."/>
            <person name="Bae J.-W."/>
        </authorList>
    </citation>
    <scope>NUCLEOTIDE SEQUENCE [LARGE SCALE GENOMIC DNA]</scope>
    <source>
        <strain evidence="2 3">DSM 27467</strain>
    </source>
</reference>
<dbReference type="KEGG" id="drg:H9K76_13665"/>
<dbReference type="PANTHER" id="PTHR13887">
    <property type="entry name" value="GLUTATHIONE S-TRANSFERASE KAPPA"/>
    <property type="match status" value="1"/>
</dbReference>
<dbReference type="InterPro" id="IPR036249">
    <property type="entry name" value="Thioredoxin-like_sf"/>
</dbReference>
<evidence type="ECO:0000259" key="1">
    <source>
        <dbReference type="Pfam" id="PF01323"/>
    </source>
</evidence>
<sequence length="229" mass="24995">MMDSHMSVGPSTAAPRVVRVDYMLDLICPWCWIGLRNLRIAMDALQEDETDAVVQIQWHASALIPQIPAEGLPYQQFYDARLGSREAVMARRAQVQAHADTVGLKLAFDAITRFPNSVLACALVNAAQQQLPRDAMCDFVESIYAAYFQQGRDIGQPGVLVRLAQDAGVNASPDHWQSSSPPHAPSAVNGVPHYLFGNRWALTGAVSAGNLLSALRQALHQAPQERGRA</sequence>
<keyword evidence="3" id="KW-1185">Reference proteome</keyword>
<proteinExistence type="predicted"/>
<feature type="domain" description="DSBA-like thioredoxin" evidence="1">
    <location>
        <begin position="20"/>
        <end position="171"/>
    </location>
</feature>
<evidence type="ECO:0000313" key="2">
    <source>
        <dbReference type="EMBL" id="QNN55679.1"/>
    </source>
</evidence>
<dbReference type="InterPro" id="IPR001853">
    <property type="entry name" value="DSBA-like_thioredoxin_dom"/>
</dbReference>
<dbReference type="Gene3D" id="3.40.30.10">
    <property type="entry name" value="Glutaredoxin"/>
    <property type="match status" value="1"/>
</dbReference>
<gene>
    <name evidence="2" type="ORF">H9K76_13665</name>
</gene>
<dbReference type="PANTHER" id="PTHR13887:SF41">
    <property type="entry name" value="THIOREDOXIN SUPERFAMILY PROTEIN"/>
    <property type="match status" value="1"/>
</dbReference>
<dbReference type="GO" id="GO:0016491">
    <property type="term" value="F:oxidoreductase activity"/>
    <property type="evidence" value="ECO:0007669"/>
    <property type="project" value="InterPro"/>
</dbReference>
<organism evidence="2 3">
    <name type="scientific">Diaphorobacter ruginosibacter</name>
    <dbReference type="NCBI Taxonomy" id="1715720"/>
    <lineage>
        <taxon>Bacteria</taxon>
        <taxon>Pseudomonadati</taxon>
        <taxon>Pseudomonadota</taxon>
        <taxon>Betaproteobacteria</taxon>
        <taxon>Burkholderiales</taxon>
        <taxon>Comamonadaceae</taxon>
        <taxon>Diaphorobacter</taxon>
    </lineage>
</organism>
<dbReference type="EMBL" id="CP060714">
    <property type="protein sequence ID" value="QNN55679.1"/>
    <property type="molecule type" value="Genomic_DNA"/>
</dbReference>
<dbReference type="SUPFAM" id="SSF52833">
    <property type="entry name" value="Thioredoxin-like"/>
    <property type="match status" value="1"/>
</dbReference>
<dbReference type="Pfam" id="PF01323">
    <property type="entry name" value="DSBA"/>
    <property type="match status" value="1"/>
</dbReference>
<evidence type="ECO:0000313" key="3">
    <source>
        <dbReference type="Proteomes" id="UP000515811"/>
    </source>
</evidence>
<dbReference type="RefSeq" id="WP_187595952.1">
    <property type="nucleotide sequence ID" value="NZ_CP060714.1"/>
</dbReference>
<accession>A0A7G9RJA4</accession>
<dbReference type="AlphaFoldDB" id="A0A7G9RJA4"/>
<dbReference type="Proteomes" id="UP000515811">
    <property type="component" value="Chromosome"/>
</dbReference>